<comment type="subcellular location">
    <subcellularLocation>
        <location evidence="1">Membrane</location>
    </subcellularLocation>
</comment>
<comment type="caution">
    <text evidence="7">The sequence shown here is derived from an EMBL/GenBank/DDBJ whole genome shotgun (WGS) entry which is preliminary data.</text>
</comment>
<evidence type="ECO:0000256" key="5">
    <source>
        <dbReference type="SAM" id="MobiDB-lite"/>
    </source>
</evidence>
<proteinExistence type="inferred from homology"/>
<keyword evidence="8" id="KW-1185">Reference proteome</keyword>
<dbReference type="SUPFAM" id="SSF54427">
    <property type="entry name" value="NTF2-like"/>
    <property type="match status" value="1"/>
</dbReference>
<comment type="similarity">
    <text evidence="2">Belongs to the Tim44 family.</text>
</comment>
<dbReference type="PANTHER" id="PTHR10721:SF1">
    <property type="entry name" value="MITOCHONDRIAL IMPORT INNER MEMBRANE TRANSLOCASE SUBUNIT TIM44"/>
    <property type="match status" value="1"/>
</dbReference>
<reference evidence="8" key="1">
    <citation type="journal article" date="2019" name="Int. J. Syst. Evol. Microbiol.">
        <title>The Global Catalogue of Microorganisms (GCM) 10K type strain sequencing project: providing services to taxonomists for standard genome sequencing and annotation.</title>
        <authorList>
            <consortium name="The Broad Institute Genomics Platform"/>
            <consortium name="The Broad Institute Genome Sequencing Center for Infectious Disease"/>
            <person name="Wu L."/>
            <person name="Ma J."/>
        </authorList>
    </citation>
    <scope>NUCLEOTIDE SEQUENCE [LARGE SCALE GENOMIC DNA]</scope>
    <source>
        <strain evidence="8">KCTC 52487</strain>
    </source>
</reference>
<dbReference type="Pfam" id="PF04280">
    <property type="entry name" value="Tim44"/>
    <property type="match status" value="1"/>
</dbReference>
<sequence>MDVVTLLIAAGAALFFAIRLYQVLGRRTGHTPEPQPAPASDGPKAADSEAPMAPAFSGPAGNGLTAIAEADPRFDPVEFVAGARAAYTLIVEAFARGEKETLRPLLSDKVYARYAEAIDARLAKDEVTTTEIDRIAEAQITGADLAGKTARVKVHFQADIATETRDKDGQLVSGDLANKIDADEIWTFERPIDSRDPNWVLAGVRTN</sequence>
<dbReference type="SMART" id="SM00978">
    <property type="entry name" value="Tim44"/>
    <property type="match status" value="1"/>
</dbReference>
<evidence type="ECO:0000259" key="6">
    <source>
        <dbReference type="SMART" id="SM00978"/>
    </source>
</evidence>
<evidence type="ECO:0000256" key="4">
    <source>
        <dbReference type="ARBA" id="ARBA00023136"/>
    </source>
</evidence>
<feature type="domain" description="Tim44-like" evidence="6">
    <location>
        <begin position="60"/>
        <end position="206"/>
    </location>
</feature>
<keyword evidence="3" id="KW-0809">Transit peptide</keyword>
<evidence type="ECO:0000256" key="1">
    <source>
        <dbReference type="ARBA" id="ARBA00004370"/>
    </source>
</evidence>
<evidence type="ECO:0000313" key="7">
    <source>
        <dbReference type="EMBL" id="MFC2926124.1"/>
    </source>
</evidence>
<dbReference type="EMBL" id="JBHRSV010000016">
    <property type="protein sequence ID" value="MFC2926124.1"/>
    <property type="molecule type" value="Genomic_DNA"/>
</dbReference>
<name>A0ABV6ZXL4_9PROT</name>
<evidence type="ECO:0000256" key="2">
    <source>
        <dbReference type="ARBA" id="ARBA00009597"/>
    </source>
</evidence>
<evidence type="ECO:0000313" key="8">
    <source>
        <dbReference type="Proteomes" id="UP001595379"/>
    </source>
</evidence>
<evidence type="ECO:0000256" key="3">
    <source>
        <dbReference type="ARBA" id="ARBA00022946"/>
    </source>
</evidence>
<dbReference type="Gene3D" id="3.10.450.240">
    <property type="match status" value="1"/>
</dbReference>
<organism evidence="7 8">
    <name type="scientific">Hyphobacterium vulgare</name>
    <dbReference type="NCBI Taxonomy" id="1736751"/>
    <lineage>
        <taxon>Bacteria</taxon>
        <taxon>Pseudomonadati</taxon>
        <taxon>Pseudomonadota</taxon>
        <taxon>Alphaproteobacteria</taxon>
        <taxon>Maricaulales</taxon>
        <taxon>Maricaulaceae</taxon>
        <taxon>Hyphobacterium</taxon>
    </lineage>
</organism>
<protein>
    <submittedName>
        <fullName evidence="7">Tim44/TimA family putative adaptor protein</fullName>
    </submittedName>
</protein>
<dbReference type="InterPro" id="IPR007379">
    <property type="entry name" value="Tim44-like_dom"/>
</dbReference>
<dbReference type="PANTHER" id="PTHR10721">
    <property type="entry name" value="MITOCHONDRIAL IMPORT INNER MEMBRANE TRANSLOCASE SUBUNIT TIM44"/>
    <property type="match status" value="1"/>
</dbReference>
<gene>
    <name evidence="7" type="ORF">ACFOOR_08395</name>
</gene>
<dbReference type="InterPro" id="IPR039544">
    <property type="entry name" value="Tim44-like"/>
</dbReference>
<feature type="region of interest" description="Disordered" evidence="5">
    <location>
        <begin position="29"/>
        <end position="55"/>
    </location>
</feature>
<dbReference type="InterPro" id="IPR032710">
    <property type="entry name" value="NTF2-like_dom_sf"/>
</dbReference>
<dbReference type="RefSeq" id="WP_343164442.1">
    <property type="nucleotide sequence ID" value="NZ_JBHRSV010000016.1"/>
</dbReference>
<dbReference type="Proteomes" id="UP001595379">
    <property type="component" value="Unassembled WGS sequence"/>
</dbReference>
<dbReference type="NCBIfam" id="NF033779">
    <property type="entry name" value="Tim44_TimA_adap"/>
    <property type="match status" value="1"/>
</dbReference>
<keyword evidence="4" id="KW-0472">Membrane</keyword>
<accession>A0ABV6ZXL4</accession>